<dbReference type="OrthoDB" id="1627372at2"/>
<dbReference type="GO" id="GO:0005886">
    <property type="term" value="C:plasma membrane"/>
    <property type="evidence" value="ECO:0007669"/>
    <property type="project" value="UniProtKB-SubCell"/>
</dbReference>
<keyword evidence="10" id="KW-1185">Reference proteome</keyword>
<dbReference type="InterPro" id="IPR018227">
    <property type="entry name" value="Amino_acid_transport_2"/>
</dbReference>
<feature type="transmembrane region" description="Helical" evidence="8">
    <location>
        <begin position="222"/>
        <end position="242"/>
    </location>
</feature>
<evidence type="ECO:0000256" key="5">
    <source>
        <dbReference type="ARBA" id="ARBA00022692"/>
    </source>
</evidence>
<evidence type="ECO:0000313" key="10">
    <source>
        <dbReference type="Proteomes" id="UP000234206"/>
    </source>
</evidence>
<comment type="caution">
    <text evidence="9">The sequence shown here is derived from an EMBL/GenBank/DDBJ whole genome shotgun (WGS) entry which is preliminary data.</text>
</comment>
<name>A0A2I1PDG4_9MICO</name>
<evidence type="ECO:0000256" key="2">
    <source>
        <dbReference type="ARBA" id="ARBA00022448"/>
    </source>
</evidence>
<feature type="transmembrane region" description="Helical" evidence="8">
    <location>
        <begin position="114"/>
        <end position="130"/>
    </location>
</feature>
<feature type="transmembrane region" description="Helical" evidence="8">
    <location>
        <begin position="71"/>
        <end position="94"/>
    </location>
</feature>
<dbReference type="PANTHER" id="PTHR35334:SF2">
    <property type="entry name" value="SERINE TRANSPORTER SDAC"/>
    <property type="match status" value="1"/>
</dbReference>
<dbReference type="GO" id="GO:0003333">
    <property type="term" value="P:amino acid transmembrane transport"/>
    <property type="evidence" value="ECO:0007669"/>
    <property type="project" value="InterPro"/>
</dbReference>
<dbReference type="Proteomes" id="UP000234206">
    <property type="component" value="Unassembled WGS sequence"/>
</dbReference>
<dbReference type="EMBL" id="PKIZ01000002">
    <property type="protein sequence ID" value="PKZ42688.1"/>
    <property type="molecule type" value="Genomic_DNA"/>
</dbReference>
<evidence type="ECO:0000256" key="3">
    <source>
        <dbReference type="ARBA" id="ARBA00022475"/>
    </source>
</evidence>
<keyword evidence="2" id="KW-0813">Transport</keyword>
<keyword evidence="6 8" id="KW-1133">Transmembrane helix</keyword>
<feature type="transmembrane region" description="Helical" evidence="8">
    <location>
        <begin position="374"/>
        <end position="395"/>
    </location>
</feature>
<organism evidence="9 10">
    <name type="scientific">Kytococcus schroeteri</name>
    <dbReference type="NCBI Taxonomy" id="138300"/>
    <lineage>
        <taxon>Bacteria</taxon>
        <taxon>Bacillati</taxon>
        <taxon>Actinomycetota</taxon>
        <taxon>Actinomycetes</taxon>
        <taxon>Micrococcales</taxon>
        <taxon>Kytococcaceae</taxon>
        <taxon>Kytococcus</taxon>
    </lineage>
</organism>
<dbReference type="PANTHER" id="PTHR35334">
    <property type="entry name" value="SERINE TRANSPORTER"/>
    <property type="match status" value="1"/>
</dbReference>
<evidence type="ECO:0000256" key="6">
    <source>
        <dbReference type="ARBA" id="ARBA00022989"/>
    </source>
</evidence>
<evidence type="ECO:0000256" key="8">
    <source>
        <dbReference type="SAM" id="Phobius"/>
    </source>
</evidence>
<feature type="transmembrane region" description="Helical" evidence="8">
    <location>
        <begin position="179"/>
        <end position="201"/>
    </location>
</feature>
<gene>
    <name evidence="9" type="ORF">CYJ76_01845</name>
</gene>
<protein>
    <submittedName>
        <fullName evidence="9">HAAAP family serine/threonine permease</fullName>
    </submittedName>
</protein>
<accession>A0A2I1PDG4</accession>
<keyword evidence="3" id="KW-1003">Cell membrane</keyword>
<keyword evidence="4" id="KW-0997">Cell inner membrane</keyword>
<evidence type="ECO:0000256" key="7">
    <source>
        <dbReference type="ARBA" id="ARBA00023136"/>
    </source>
</evidence>
<proteinExistence type="predicted"/>
<evidence type="ECO:0000313" key="9">
    <source>
        <dbReference type="EMBL" id="PKZ42688.1"/>
    </source>
</evidence>
<keyword evidence="7 8" id="KW-0472">Membrane</keyword>
<evidence type="ECO:0000256" key="4">
    <source>
        <dbReference type="ARBA" id="ARBA00022519"/>
    </source>
</evidence>
<feature type="transmembrane region" description="Helical" evidence="8">
    <location>
        <begin position="30"/>
        <end position="50"/>
    </location>
</feature>
<feature type="transmembrane region" description="Helical" evidence="8">
    <location>
        <begin position="142"/>
        <end position="159"/>
    </location>
</feature>
<evidence type="ECO:0000256" key="1">
    <source>
        <dbReference type="ARBA" id="ARBA00004429"/>
    </source>
</evidence>
<dbReference type="Gene3D" id="1.20.1740.10">
    <property type="entry name" value="Amino acid/polyamine transporter I"/>
    <property type="match status" value="1"/>
</dbReference>
<comment type="subcellular location">
    <subcellularLocation>
        <location evidence="1">Cell inner membrane</location>
        <topology evidence="1">Multi-pass membrane protein</topology>
    </subcellularLocation>
</comment>
<feature type="transmembrane region" description="Helical" evidence="8">
    <location>
        <begin position="349"/>
        <end position="367"/>
    </location>
</feature>
<reference evidence="9 10" key="1">
    <citation type="submission" date="2017-12" db="EMBL/GenBank/DDBJ databases">
        <title>Phylogenetic diversity of female urinary microbiome.</title>
        <authorList>
            <person name="Thomas-White K."/>
            <person name="Wolfe A.J."/>
        </authorList>
    </citation>
    <scope>NUCLEOTIDE SEQUENCE [LARGE SCALE GENOMIC DNA]</scope>
    <source>
        <strain evidence="9 10">UMB1298</strain>
    </source>
</reference>
<keyword evidence="5 8" id="KW-0812">Transmembrane</keyword>
<feature type="transmembrane region" description="Helical" evidence="8">
    <location>
        <begin position="268"/>
        <end position="293"/>
    </location>
</feature>
<sequence>MISLFGTAVGAGILFLPLNAASTSLAPLVVGTLLIGPMTYFAHRALSRLICAAPEKGKDITELARGYFGEVPGTLVTVLYWLCFYPIVLIYAVALTNTVDDFMVHQLGLASPPRWLLSLVLVGLMMAAVLTSQKLVMAVTQALVYPLIALLAVSTLLLVPHWRPGAFQWMPEGDFGTTLWMLVPTLVFAFNHSAAISQFSLSMQTEQGDRAAAKASQILRRTATLLTVFTMAFVWSSVLALGPDGLERAEGSNLSVLSYLAKEMDNAFFLWAGPIIAVAAIASSFFGHYLGAAEGGRGLVRALVDRRERIGDRTLDLGIAGVYGLTAWLAAVLNPTILDIIEALSGPVMAAYLYLMPIVAIHTVPALKPFRHRVAAHSFVVVMGLVAVSAAAYAVPKALQPYL</sequence>
<dbReference type="AlphaFoldDB" id="A0A2I1PDG4"/>
<feature type="transmembrane region" description="Helical" evidence="8">
    <location>
        <begin position="314"/>
        <end position="337"/>
    </location>
</feature>